<dbReference type="Gene3D" id="3.40.50.12780">
    <property type="entry name" value="N-terminal domain of ligase-like"/>
    <property type="match status" value="1"/>
</dbReference>
<evidence type="ECO:0000256" key="2">
    <source>
        <dbReference type="ARBA" id="ARBA00022553"/>
    </source>
</evidence>
<reference evidence="4" key="1">
    <citation type="journal article" date="2021" name="Nat. Commun.">
        <title>Genetic determinants of endophytism in the Arabidopsis root mycobiome.</title>
        <authorList>
            <person name="Mesny F."/>
            <person name="Miyauchi S."/>
            <person name="Thiergart T."/>
            <person name="Pickel B."/>
            <person name="Atanasova L."/>
            <person name="Karlsson M."/>
            <person name="Huettel B."/>
            <person name="Barry K.W."/>
            <person name="Haridas S."/>
            <person name="Chen C."/>
            <person name="Bauer D."/>
            <person name="Andreopoulos W."/>
            <person name="Pangilinan J."/>
            <person name="LaButti K."/>
            <person name="Riley R."/>
            <person name="Lipzen A."/>
            <person name="Clum A."/>
            <person name="Drula E."/>
            <person name="Henrissat B."/>
            <person name="Kohler A."/>
            <person name="Grigoriev I.V."/>
            <person name="Martin F.M."/>
            <person name="Hacquard S."/>
        </authorList>
    </citation>
    <scope>NUCLEOTIDE SEQUENCE</scope>
    <source>
        <strain evidence="4">MPI-SDFR-AT-0073</strain>
    </source>
</reference>
<name>A0A9P8ZXZ6_9PEZI</name>
<evidence type="ECO:0000313" key="4">
    <source>
        <dbReference type="EMBL" id="KAH6654499.1"/>
    </source>
</evidence>
<sequence>MGDNSLNLTEVYGRRLMTSVIDDRARSNPQKTFMSIPAGKSVIDGQRDISYGDLAQAIHRSARWIEETLGKGVDFPPIATYLHPTDFRHVLLTFGAIKSGYKMFYSSPRNRPEVQVALLEKLQCTTLFTPEDESETTKAVLERRQMNKYTLPDLDFFLNDEPVEPYPYNKTFEQARKDPYVTLHSSGSTGTPKVLNLKQGYAAAHDAFQLLPSLGDTPWTVSTWAGKRVLTNFPWVHAGGAHIIPCGIYNDFVTVIPAAWPLTGADANHLHVHANIQAAWFSPSVLIDIARNPTFLENITKLTNVSYSGGILPAHVGDAISKRTRVFGNMASTETGILPGEMPPPDMWNYYKFNKRLGHTFRHYDGDLFELVYTRDKANESFQAVFFTFLDADTYEMRDVYIEHPTHKGWWRSSGRIDDVVVMSDAKKLNTIPYEAAIERHPGIATALMCGTGRPRPAILLQPSRWPETKEEERRLVDATWPTIEKANEAGPVLGRLIKELVVVARQSKPFVKAGGKDTVMRFRSLQLYEDEIDEAYKRAEEKGLLYGDVADKGNLV</sequence>
<dbReference type="Pfam" id="PF00501">
    <property type="entry name" value="AMP-binding"/>
    <property type="match status" value="1"/>
</dbReference>
<comment type="caution">
    <text evidence="4">The sequence shown here is derived from an EMBL/GenBank/DDBJ whole genome shotgun (WGS) entry which is preliminary data.</text>
</comment>
<dbReference type="AlphaFoldDB" id="A0A9P8ZXZ6"/>
<dbReference type="InterPro" id="IPR042099">
    <property type="entry name" value="ANL_N_sf"/>
</dbReference>
<feature type="domain" description="AMP-dependent synthetase/ligase" evidence="3">
    <location>
        <begin position="23"/>
        <end position="338"/>
    </location>
</feature>
<dbReference type="InterPro" id="IPR000873">
    <property type="entry name" value="AMP-dep_synth/lig_dom"/>
</dbReference>
<dbReference type="OrthoDB" id="429813at2759"/>
<organism evidence="4 5">
    <name type="scientific">Truncatella angustata</name>
    <dbReference type="NCBI Taxonomy" id="152316"/>
    <lineage>
        <taxon>Eukaryota</taxon>
        <taxon>Fungi</taxon>
        <taxon>Dikarya</taxon>
        <taxon>Ascomycota</taxon>
        <taxon>Pezizomycotina</taxon>
        <taxon>Sordariomycetes</taxon>
        <taxon>Xylariomycetidae</taxon>
        <taxon>Amphisphaeriales</taxon>
        <taxon>Sporocadaceae</taxon>
        <taxon>Truncatella</taxon>
    </lineage>
</organism>
<dbReference type="EMBL" id="JAGPXC010000004">
    <property type="protein sequence ID" value="KAH6654499.1"/>
    <property type="molecule type" value="Genomic_DNA"/>
</dbReference>
<dbReference type="Pfam" id="PF23562">
    <property type="entry name" value="AMP-binding_C_3"/>
    <property type="match status" value="1"/>
</dbReference>
<protein>
    <recommendedName>
        <fullName evidence="3">AMP-dependent synthetase/ligase domain-containing protein</fullName>
    </recommendedName>
</protein>
<dbReference type="Proteomes" id="UP000758603">
    <property type="component" value="Unassembled WGS sequence"/>
</dbReference>
<dbReference type="PANTHER" id="PTHR43439">
    <property type="entry name" value="PHENYLACETATE-COENZYME A LIGASE"/>
    <property type="match status" value="1"/>
</dbReference>
<accession>A0A9P8ZXZ6</accession>
<evidence type="ECO:0000259" key="3">
    <source>
        <dbReference type="Pfam" id="PF00501"/>
    </source>
</evidence>
<proteinExistence type="predicted"/>
<dbReference type="RefSeq" id="XP_045958769.1">
    <property type="nucleotide sequence ID" value="XM_046105907.1"/>
</dbReference>
<evidence type="ECO:0000256" key="1">
    <source>
        <dbReference type="ARBA" id="ARBA00022450"/>
    </source>
</evidence>
<dbReference type="PANTHER" id="PTHR43439:SF2">
    <property type="entry name" value="ENZYME, PUTATIVE (JCVI)-RELATED"/>
    <property type="match status" value="1"/>
</dbReference>
<keyword evidence="1" id="KW-0596">Phosphopantetheine</keyword>
<keyword evidence="2" id="KW-0597">Phosphoprotein</keyword>
<dbReference type="SUPFAM" id="SSF56801">
    <property type="entry name" value="Acetyl-CoA synthetase-like"/>
    <property type="match status" value="1"/>
</dbReference>
<keyword evidence="5" id="KW-1185">Reference proteome</keyword>
<dbReference type="GeneID" id="70134798"/>
<dbReference type="InterPro" id="IPR051414">
    <property type="entry name" value="Adenylate-forming_Reductase"/>
</dbReference>
<evidence type="ECO:0000313" key="5">
    <source>
        <dbReference type="Proteomes" id="UP000758603"/>
    </source>
</evidence>
<gene>
    <name evidence="4" type="ORF">BKA67DRAFT_646222</name>
</gene>